<dbReference type="InterPro" id="IPR013087">
    <property type="entry name" value="Znf_C2H2_type"/>
</dbReference>
<feature type="region of interest" description="Disordered" evidence="1">
    <location>
        <begin position="86"/>
        <end position="116"/>
    </location>
</feature>
<dbReference type="Gene3D" id="3.30.160.60">
    <property type="entry name" value="Classic Zinc Finger"/>
    <property type="match status" value="1"/>
</dbReference>
<gene>
    <name evidence="3" type="ORF">QBC42DRAFT_313796</name>
</gene>
<feature type="domain" description="C2H2-type" evidence="2">
    <location>
        <begin position="404"/>
        <end position="434"/>
    </location>
</feature>
<feature type="compositionally biased region" description="Low complexity" evidence="1">
    <location>
        <begin position="229"/>
        <end position="245"/>
    </location>
</feature>
<dbReference type="Proteomes" id="UP001321749">
    <property type="component" value="Unassembled WGS sequence"/>
</dbReference>
<feature type="domain" description="C2H2-type" evidence="2">
    <location>
        <begin position="368"/>
        <end position="394"/>
    </location>
</feature>
<dbReference type="InterPro" id="IPR059095">
    <property type="entry name" value="Znf_C2H2_17_2nd"/>
</dbReference>
<evidence type="ECO:0000313" key="3">
    <source>
        <dbReference type="EMBL" id="KAK4458774.1"/>
    </source>
</evidence>
<sequence>MLSPGAPGLFSFCHTGPADLSGSAWDATVEGPQNFPEFTETGDYYTGEPEDFVLPFGQMTPKPDQSDDFSAPWNNDNKALKAEPMRRITSRSSTGSHKIRGTKTSAAAAKKTRPRVQSMLSQTSAQMSKLDMSGNVPVYQDGRVMDVQQYLELDTLSVGGAGYYPSMMSFPDGLPYNGDLTVMTQHVNPQIFDTGLITHSPPHSWSSLSPVDSRLSSPGLPDGSDDVWSAPHSASSPESHHSSSPTLPGQSPRYVATKRSVNRATFSHIFGDFSMMRNGSQFVTSEDLHANMMPAIGEDSFSLPPAFGSRRLSGEGESARDHYLYKNAYPHADGLFHCPWEGQPSCNHKAEKLKCNYDKFVDSHLKPYRCKVEGCQNARFSSTACLLRHEREAHAMHGHGEKPYLCTYEGCERSVAGHGFPRQWNLRDHMRRVHNDNGTAAQPASPPASGAAATSTRGRKRKTEGQDKPSAQDKPSSRKSAKAAAEASKPVEPLVNLDIEQWYEHQRALQSLVSGYGGQPGDHQSIQYIKDAQDRLTAMGKISHDLVYTSKPDQTSFRRSWRN</sequence>
<organism evidence="3 4">
    <name type="scientific">Cladorrhinum samala</name>
    <dbReference type="NCBI Taxonomy" id="585594"/>
    <lineage>
        <taxon>Eukaryota</taxon>
        <taxon>Fungi</taxon>
        <taxon>Dikarya</taxon>
        <taxon>Ascomycota</taxon>
        <taxon>Pezizomycotina</taxon>
        <taxon>Sordariomycetes</taxon>
        <taxon>Sordariomycetidae</taxon>
        <taxon>Sordariales</taxon>
        <taxon>Podosporaceae</taxon>
        <taxon>Cladorrhinum</taxon>
    </lineage>
</organism>
<accession>A0AAV9HF22</accession>
<name>A0AAV9HF22_9PEZI</name>
<dbReference type="EMBL" id="MU865057">
    <property type="protein sequence ID" value="KAK4458774.1"/>
    <property type="molecule type" value="Genomic_DNA"/>
</dbReference>
<dbReference type="InterPro" id="IPR059009">
    <property type="entry name" value="Znf_C2H2_17_1st"/>
</dbReference>
<feature type="compositionally biased region" description="Low complexity" evidence="1">
    <location>
        <begin position="438"/>
        <end position="456"/>
    </location>
</feature>
<feature type="region of interest" description="Disordered" evidence="1">
    <location>
        <begin position="436"/>
        <end position="489"/>
    </location>
</feature>
<evidence type="ECO:0000256" key="1">
    <source>
        <dbReference type="SAM" id="MobiDB-lite"/>
    </source>
</evidence>
<reference evidence="3" key="1">
    <citation type="journal article" date="2023" name="Mol. Phylogenet. Evol.">
        <title>Genome-scale phylogeny and comparative genomics of the fungal order Sordariales.</title>
        <authorList>
            <person name="Hensen N."/>
            <person name="Bonometti L."/>
            <person name="Westerberg I."/>
            <person name="Brannstrom I.O."/>
            <person name="Guillou S."/>
            <person name="Cros-Aarteil S."/>
            <person name="Calhoun S."/>
            <person name="Haridas S."/>
            <person name="Kuo A."/>
            <person name="Mondo S."/>
            <person name="Pangilinan J."/>
            <person name="Riley R."/>
            <person name="LaButti K."/>
            <person name="Andreopoulos B."/>
            <person name="Lipzen A."/>
            <person name="Chen C."/>
            <person name="Yan M."/>
            <person name="Daum C."/>
            <person name="Ng V."/>
            <person name="Clum A."/>
            <person name="Steindorff A."/>
            <person name="Ohm R.A."/>
            <person name="Martin F."/>
            <person name="Silar P."/>
            <person name="Natvig D.O."/>
            <person name="Lalanne C."/>
            <person name="Gautier V."/>
            <person name="Ament-Velasquez S.L."/>
            <person name="Kruys A."/>
            <person name="Hutchinson M.I."/>
            <person name="Powell A.J."/>
            <person name="Barry K."/>
            <person name="Miller A.N."/>
            <person name="Grigoriev I.V."/>
            <person name="Debuchy R."/>
            <person name="Gladieux P."/>
            <person name="Hiltunen Thoren M."/>
            <person name="Johannesson H."/>
        </authorList>
    </citation>
    <scope>NUCLEOTIDE SEQUENCE</scope>
    <source>
        <strain evidence="3">PSN324</strain>
    </source>
</reference>
<evidence type="ECO:0000259" key="2">
    <source>
        <dbReference type="SMART" id="SM00355"/>
    </source>
</evidence>
<reference evidence="3" key="2">
    <citation type="submission" date="2023-06" db="EMBL/GenBank/DDBJ databases">
        <authorList>
            <consortium name="Lawrence Berkeley National Laboratory"/>
            <person name="Mondo S.J."/>
            <person name="Hensen N."/>
            <person name="Bonometti L."/>
            <person name="Westerberg I."/>
            <person name="Brannstrom I.O."/>
            <person name="Guillou S."/>
            <person name="Cros-Aarteil S."/>
            <person name="Calhoun S."/>
            <person name="Haridas S."/>
            <person name="Kuo A."/>
            <person name="Pangilinan J."/>
            <person name="Riley R."/>
            <person name="Labutti K."/>
            <person name="Andreopoulos B."/>
            <person name="Lipzen A."/>
            <person name="Chen C."/>
            <person name="Yanf M."/>
            <person name="Daum C."/>
            <person name="Ng V."/>
            <person name="Clum A."/>
            <person name="Steindorff A."/>
            <person name="Ohm R."/>
            <person name="Martin F."/>
            <person name="Silar P."/>
            <person name="Natvig D."/>
            <person name="Lalanne C."/>
            <person name="Gautier V."/>
            <person name="Ament-Velasquez S.L."/>
            <person name="Kruys A."/>
            <person name="Hutchinson M.I."/>
            <person name="Powell A.J."/>
            <person name="Barry K."/>
            <person name="Miller A.N."/>
            <person name="Grigoriev I.V."/>
            <person name="Debuchy R."/>
            <person name="Gladieux P."/>
            <person name="Thoren M.H."/>
            <person name="Johannesson H."/>
        </authorList>
    </citation>
    <scope>NUCLEOTIDE SEQUENCE</scope>
    <source>
        <strain evidence="3">PSN324</strain>
    </source>
</reference>
<feature type="compositionally biased region" description="Low complexity" evidence="1">
    <location>
        <begin position="202"/>
        <end position="218"/>
    </location>
</feature>
<evidence type="ECO:0000313" key="4">
    <source>
        <dbReference type="Proteomes" id="UP001321749"/>
    </source>
</evidence>
<feature type="region of interest" description="Disordered" evidence="1">
    <location>
        <begin position="202"/>
        <end position="253"/>
    </location>
</feature>
<dbReference type="SMART" id="SM00355">
    <property type="entry name" value="ZnF_C2H2"/>
    <property type="match status" value="2"/>
</dbReference>
<proteinExistence type="predicted"/>
<dbReference type="Pfam" id="PF26177">
    <property type="entry name" value="zf_C2H2_17_1st"/>
    <property type="match status" value="1"/>
</dbReference>
<comment type="caution">
    <text evidence="3">The sequence shown here is derived from an EMBL/GenBank/DDBJ whole genome shotgun (WGS) entry which is preliminary data.</text>
</comment>
<dbReference type="Pfam" id="PF26176">
    <property type="entry name" value="zf_C2H2_17_2"/>
    <property type="match status" value="1"/>
</dbReference>
<dbReference type="AlphaFoldDB" id="A0AAV9HF22"/>
<keyword evidence="4" id="KW-1185">Reference proteome</keyword>
<protein>
    <recommendedName>
        <fullName evidence="2">C2H2-type domain-containing protein</fullName>
    </recommendedName>
</protein>